<dbReference type="InterPro" id="IPR046347">
    <property type="entry name" value="bZIP_sf"/>
</dbReference>
<gene>
    <name evidence="5" type="ORF">C8A04DRAFT_13231</name>
</gene>
<comment type="subcellular location">
    <subcellularLocation>
        <location evidence="1">Nucleus</location>
    </subcellularLocation>
</comment>
<evidence type="ECO:0000256" key="3">
    <source>
        <dbReference type="SAM" id="MobiDB-lite"/>
    </source>
</evidence>
<dbReference type="InterPro" id="IPR050936">
    <property type="entry name" value="AP-1-like"/>
</dbReference>
<dbReference type="InterPro" id="IPR004827">
    <property type="entry name" value="bZIP"/>
</dbReference>
<proteinExistence type="predicted"/>
<dbReference type="AlphaFoldDB" id="A0AAN6ZMB9"/>
<reference evidence="5" key="2">
    <citation type="submission" date="2023-05" db="EMBL/GenBank/DDBJ databases">
        <authorList>
            <consortium name="Lawrence Berkeley National Laboratory"/>
            <person name="Steindorff A."/>
            <person name="Hensen N."/>
            <person name="Bonometti L."/>
            <person name="Westerberg I."/>
            <person name="Brannstrom I.O."/>
            <person name="Guillou S."/>
            <person name="Cros-Aarteil S."/>
            <person name="Calhoun S."/>
            <person name="Haridas S."/>
            <person name="Kuo A."/>
            <person name="Mondo S."/>
            <person name="Pangilinan J."/>
            <person name="Riley R."/>
            <person name="Labutti K."/>
            <person name="Andreopoulos B."/>
            <person name="Lipzen A."/>
            <person name="Chen C."/>
            <person name="Yanf M."/>
            <person name="Daum C."/>
            <person name="Ng V."/>
            <person name="Clum A."/>
            <person name="Ohm R."/>
            <person name="Martin F."/>
            <person name="Silar P."/>
            <person name="Natvig D."/>
            <person name="Lalanne C."/>
            <person name="Gautier V."/>
            <person name="Ament-Velasquez S.L."/>
            <person name="Kruys A."/>
            <person name="Hutchinson M.I."/>
            <person name="Powell A.J."/>
            <person name="Barry K."/>
            <person name="Miller A.N."/>
            <person name="Grigoriev I.V."/>
            <person name="Debuchy R."/>
            <person name="Gladieux P."/>
            <person name="Thoren M.H."/>
            <person name="Johannesson H."/>
        </authorList>
    </citation>
    <scope>NUCLEOTIDE SEQUENCE</scope>
    <source>
        <strain evidence="5">CBS 141.50</strain>
    </source>
</reference>
<protein>
    <recommendedName>
        <fullName evidence="4">BZIP domain-containing protein</fullName>
    </recommendedName>
</protein>
<comment type="caution">
    <text evidence="5">The sequence shown here is derived from an EMBL/GenBank/DDBJ whole genome shotgun (WGS) entry which is preliminary data.</text>
</comment>
<sequence length="659" mass="68794">MAAVTAASQNSALDSGKADAAPLRTLSITTTRSHEVSSSGSSPASATSPSFAPTPTSSTSAVPTIAIRPNASANPSSGNSSAMNSRPGSSAVSTAAMSLPKTMCMTTKEWVIPPRPKPGRKPATDTPPTKRKAQNRAAQRAFRERRAARVGELEEQIEEDKASHDRTVRELQERISDLEVESQTLRSRCHWLESMLEKERQGRGSTASNWDSQQQDLETPTPRPQPPAPTPLDTATRHMPVAGPRPVAQPLSISQIVSPTDEPSLGDLTCGSCQPASGSCACADEVMQNAELTLGCGKCSVGTACECLEETLKAPISGSDLKRPPSAPPSTLPEDKRQRSDPDIIMETDFTAMFASQTNRDAAPSHFQPPMASIEPRDACGFCKDGTYCVCADAMMSPASLPAPAGEVTGNNTQTRTPPPSDNDVTPITLASIAPTPMEVTATGAIKLPRLRSLQQRQQKPNIPRPPAAQPNSGCGPNGPGTCAQCIADPKSGLFCRSLAANFQKNNPGAAGSAGGCCGNGGPGGCCKSTSTPSAPPTSLRPTQQQPVTLPSIIPGPNSEPAAPGLGLSLSCADAYKTLSSHRFFDEAADDIGSWLPKLRALPIPRPSHPHALGSRATGLNAPGRAGCGNGERLAPIEVEAASIMSVLKDFDVRFGRGE</sequence>
<dbReference type="InterPro" id="IPR018287">
    <property type="entry name" value="Hap4_TF_heteromerisation"/>
</dbReference>
<feature type="compositionally biased region" description="Low complexity" evidence="3">
    <location>
        <begin position="37"/>
        <end position="87"/>
    </location>
</feature>
<dbReference type="SMART" id="SM00338">
    <property type="entry name" value="BRLZ"/>
    <property type="match status" value="1"/>
</dbReference>
<feature type="region of interest" description="Disordered" evidence="3">
    <location>
        <begin position="455"/>
        <end position="474"/>
    </location>
</feature>
<dbReference type="Proteomes" id="UP001302676">
    <property type="component" value="Unassembled WGS sequence"/>
</dbReference>
<keyword evidence="6" id="KW-1185">Reference proteome</keyword>
<dbReference type="PROSITE" id="PS00036">
    <property type="entry name" value="BZIP_BASIC"/>
    <property type="match status" value="1"/>
</dbReference>
<dbReference type="GeneID" id="87814244"/>
<feature type="region of interest" description="Disordered" evidence="3">
    <location>
        <begin position="1"/>
        <end position="167"/>
    </location>
</feature>
<organism evidence="5 6">
    <name type="scientific">Dichotomopilus funicola</name>
    <dbReference type="NCBI Taxonomy" id="1934379"/>
    <lineage>
        <taxon>Eukaryota</taxon>
        <taxon>Fungi</taxon>
        <taxon>Dikarya</taxon>
        <taxon>Ascomycota</taxon>
        <taxon>Pezizomycotina</taxon>
        <taxon>Sordariomycetes</taxon>
        <taxon>Sordariomycetidae</taxon>
        <taxon>Sordariales</taxon>
        <taxon>Chaetomiaceae</taxon>
        <taxon>Dichotomopilus</taxon>
    </lineage>
</organism>
<feature type="compositionally biased region" description="Pro residues" evidence="3">
    <location>
        <begin position="221"/>
        <end position="230"/>
    </location>
</feature>
<dbReference type="Pfam" id="PF10297">
    <property type="entry name" value="Hap4_Hap_bind"/>
    <property type="match status" value="1"/>
</dbReference>
<accession>A0AAN6ZMB9</accession>
<dbReference type="GO" id="GO:0000976">
    <property type="term" value="F:transcription cis-regulatory region binding"/>
    <property type="evidence" value="ECO:0007669"/>
    <property type="project" value="InterPro"/>
</dbReference>
<evidence type="ECO:0000259" key="4">
    <source>
        <dbReference type="PROSITE" id="PS00036"/>
    </source>
</evidence>
<dbReference type="RefSeq" id="XP_062635877.1">
    <property type="nucleotide sequence ID" value="XM_062777631.1"/>
</dbReference>
<dbReference type="SUPFAM" id="SSF57959">
    <property type="entry name" value="Leucine zipper domain"/>
    <property type="match status" value="1"/>
</dbReference>
<dbReference type="PANTHER" id="PTHR40621:SF7">
    <property type="entry name" value="BZIP DOMAIN-CONTAINING PROTEIN"/>
    <property type="match status" value="1"/>
</dbReference>
<dbReference type="EMBL" id="MU853597">
    <property type="protein sequence ID" value="KAK4142506.1"/>
    <property type="molecule type" value="Genomic_DNA"/>
</dbReference>
<feature type="region of interest" description="Disordered" evidence="3">
    <location>
        <begin position="402"/>
        <end position="436"/>
    </location>
</feature>
<feature type="region of interest" description="Disordered" evidence="3">
    <location>
        <begin position="197"/>
        <end position="249"/>
    </location>
</feature>
<keyword evidence="2" id="KW-0539">Nucleus</keyword>
<dbReference type="GO" id="GO:0001228">
    <property type="term" value="F:DNA-binding transcription activator activity, RNA polymerase II-specific"/>
    <property type="evidence" value="ECO:0007669"/>
    <property type="project" value="TreeGrafter"/>
</dbReference>
<dbReference type="Gene3D" id="1.20.5.170">
    <property type="match status" value="1"/>
</dbReference>
<evidence type="ECO:0000256" key="1">
    <source>
        <dbReference type="ARBA" id="ARBA00004123"/>
    </source>
</evidence>
<feature type="compositionally biased region" description="Polar residues" evidence="3">
    <location>
        <begin position="1"/>
        <end position="13"/>
    </location>
</feature>
<feature type="region of interest" description="Disordered" evidence="3">
    <location>
        <begin position="316"/>
        <end position="341"/>
    </location>
</feature>
<evidence type="ECO:0000313" key="6">
    <source>
        <dbReference type="Proteomes" id="UP001302676"/>
    </source>
</evidence>
<evidence type="ECO:0000313" key="5">
    <source>
        <dbReference type="EMBL" id="KAK4142506.1"/>
    </source>
</evidence>
<feature type="domain" description="BZIP" evidence="4">
    <location>
        <begin position="130"/>
        <end position="145"/>
    </location>
</feature>
<reference evidence="5" key="1">
    <citation type="journal article" date="2023" name="Mol. Phylogenet. Evol.">
        <title>Genome-scale phylogeny and comparative genomics of the fungal order Sordariales.</title>
        <authorList>
            <person name="Hensen N."/>
            <person name="Bonometti L."/>
            <person name="Westerberg I."/>
            <person name="Brannstrom I.O."/>
            <person name="Guillou S."/>
            <person name="Cros-Aarteil S."/>
            <person name="Calhoun S."/>
            <person name="Haridas S."/>
            <person name="Kuo A."/>
            <person name="Mondo S."/>
            <person name="Pangilinan J."/>
            <person name="Riley R."/>
            <person name="LaButti K."/>
            <person name="Andreopoulos B."/>
            <person name="Lipzen A."/>
            <person name="Chen C."/>
            <person name="Yan M."/>
            <person name="Daum C."/>
            <person name="Ng V."/>
            <person name="Clum A."/>
            <person name="Steindorff A."/>
            <person name="Ohm R.A."/>
            <person name="Martin F."/>
            <person name="Silar P."/>
            <person name="Natvig D.O."/>
            <person name="Lalanne C."/>
            <person name="Gautier V."/>
            <person name="Ament-Velasquez S.L."/>
            <person name="Kruys A."/>
            <person name="Hutchinson M.I."/>
            <person name="Powell A.J."/>
            <person name="Barry K."/>
            <person name="Miller A.N."/>
            <person name="Grigoriev I.V."/>
            <person name="Debuchy R."/>
            <person name="Gladieux P."/>
            <person name="Hiltunen Thoren M."/>
            <person name="Johannesson H."/>
        </authorList>
    </citation>
    <scope>NUCLEOTIDE SEQUENCE</scope>
    <source>
        <strain evidence="5">CBS 141.50</strain>
    </source>
</reference>
<dbReference type="PANTHER" id="PTHR40621">
    <property type="entry name" value="TRANSCRIPTION FACTOR KAPC-RELATED"/>
    <property type="match status" value="1"/>
</dbReference>
<evidence type="ECO:0000256" key="2">
    <source>
        <dbReference type="ARBA" id="ARBA00023242"/>
    </source>
</evidence>
<feature type="compositionally biased region" description="Polar residues" evidence="3">
    <location>
        <begin position="203"/>
        <end position="215"/>
    </location>
</feature>
<feature type="compositionally biased region" description="Basic and acidic residues" evidence="3">
    <location>
        <begin position="141"/>
        <end position="152"/>
    </location>
</feature>
<dbReference type="GO" id="GO:0090575">
    <property type="term" value="C:RNA polymerase II transcription regulator complex"/>
    <property type="evidence" value="ECO:0007669"/>
    <property type="project" value="TreeGrafter"/>
</dbReference>
<name>A0AAN6ZMB9_9PEZI</name>